<reference evidence="3" key="1">
    <citation type="journal article" date="2019" name="Int. J. Syst. Evol. Microbiol.">
        <title>The Global Catalogue of Microorganisms (GCM) 10K type strain sequencing project: providing services to taxonomists for standard genome sequencing and annotation.</title>
        <authorList>
            <consortium name="The Broad Institute Genomics Platform"/>
            <consortium name="The Broad Institute Genome Sequencing Center for Infectious Disease"/>
            <person name="Wu L."/>
            <person name="Ma J."/>
        </authorList>
    </citation>
    <scope>NUCLEOTIDE SEQUENCE [LARGE SCALE GENOMIC DNA]</scope>
    <source>
        <strain evidence="3">CGMCC 1.15044</strain>
    </source>
</reference>
<gene>
    <name evidence="2" type="ORF">GCM10010917_38170</name>
</gene>
<evidence type="ECO:0000313" key="3">
    <source>
        <dbReference type="Proteomes" id="UP000609323"/>
    </source>
</evidence>
<accession>A0ABQ1GSM6</accession>
<dbReference type="InterPro" id="IPR041657">
    <property type="entry name" value="HTH_17"/>
</dbReference>
<organism evidence="2 3">
    <name type="scientific">Paenibacillus physcomitrellae</name>
    <dbReference type="NCBI Taxonomy" id="1619311"/>
    <lineage>
        <taxon>Bacteria</taxon>
        <taxon>Bacillati</taxon>
        <taxon>Bacillota</taxon>
        <taxon>Bacilli</taxon>
        <taxon>Bacillales</taxon>
        <taxon>Paenibacillaceae</taxon>
        <taxon>Paenibacillus</taxon>
    </lineage>
</organism>
<name>A0ABQ1GSM6_9BACL</name>
<dbReference type="EMBL" id="BMHF01000019">
    <property type="protein sequence ID" value="GGA49268.1"/>
    <property type="molecule type" value="Genomic_DNA"/>
</dbReference>
<dbReference type="Proteomes" id="UP000609323">
    <property type="component" value="Unassembled WGS sequence"/>
</dbReference>
<protein>
    <recommendedName>
        <fullName evidence="1">Helix-turn-helix domain-containing protein</fullName>
    </recommendedName>
</protein>
<proteinExistence type="predicted"/>
<sequence length="63" mass="7218">MTKDNQQVCYTINDLAAILPLGRNSLYKLVNRSDFPKIRVGRKLLIPITSFKAWLEQNQNGVN</sequence>
<comment type="caution">
    <text evidence="2">The sequence shown here is derived from an EMBL/GenBank/DDBJ whole genome shotgun (WGS) entry which is preliminary data.</text>
</comment>
<dbReference type="RefSeq" id="WP_094094582.1">
    <property type="nucleotide sequence ID" value="NZ_BMHF01000019.1"/>
</dbReference>
<evidence type="ECO:0000259" key="1">
    <source>
        <dbReference type="Pfam" id="PF12728"/>
    </source>
</evidence>
<dbReference type="Pfam" id="PF12728">
    <property type="entry name" value="HTH_17"/>
    <property type="match status" value="1"/>
</dbReference>
<evidence type="ECO:0000313" key="2">
    <source>
        <dbReference type="EMBL" id="GGA49268.1"/>
    </source>
</evidence>
<feature type="domain" description="Helix-turn-helix" evidence="1">
    <location>
        <begin position="10"/>
        <end position="58"/>
    </location>
</feature>
<keyword evidence="3" id="KW-1185">Reference proteome</keyword>